<dbReference type="EMBL" id="NAAD01000009">
    <property type="protein sequence ID" value="ORJ60296.1"/>
    <property type="molecule type" value="Genomic_DNA"/>
</dbReference>
<comment type="caution">
    <text evidence="2">The sequence shown here is derived from an EMBL/GenBank/DDBJ whole genome shotgun (WGS) entry which is preliminary data.</text>
</comment>
<sequence>MAEKKNGGSKGTLIVFNGRRTRPAPSRLPEGNWREQLRQEIREQFGQNEKTDGDASLSARDVPQPDEKQDVVRQKGRSREAMELSRKIREAIARQPPMSPEECAAQTRRVLANARPIITRKSQGLPDSFGVDYPRPAWSSKYPKALTSRLDTTPRPTGNQLRSLLHLWLDIYHSADRHDTTHTDLLRFLRTVLEGRVVSVLEQFESSSDSRDREFARIVEKYGRKWRSYNSSWSASTIASGDYGWIGIEMGNPSWEVVDHALIIETPTAPELEVFAQDQGGEKRHNLFFASGFYRIDGCTLGWIRRAELLAIEYELETRNLEYRGLLVRKKN</sequence>
<feature type="region of interest" description="Disordered" evidence="1">
    <location>
        <begin position="1"/>
        <end position="82"/>
    </location>
</feature>
<evidence type="ECO:0000313" key="3">
    <source>
        <dbReference type="Proteomes" id="UP000193136"/>
    </source>
</evidence>
<accession>A0A1X0Y584</accession>
<proteinExistence type="predicted"/>
<dbReference type="RefSeq" id="WP_085010369.1">
    <property type="nucleotide sequence ID" value="NZ_NAAD01000009.1"/>
</dbReference>
<organism evidence="2 3">
    <name type="scientific">Geothermobacter hydrogeniphilus</name>
    <dbReference type="NCBI Taxonomy" id="1969733"/>
    <lineage>
        <taxon>Bacteria</taxon>
        <taxon>Pseudomonadati</taxon>
        <taxon>Thermodesulfobacteriota</taxon>
        <taxon>Desulfuromonadia</taxon>
        <taxon>Desulfuromonadales</taxon>
        <taxon>Geothermobacteraceae</taxon>
        <taxon>Geothermobacter</taxon>
    </lineage>
</organism>
<gene>
    <name evidence="2" type="ORF">B5V00_08575</name>
</gene>
<keyword evidence="3" id="KW-1185">Reference proteome</keyword>
<dbReference type="AlphaFoldDB" id="A0A1X0Y584"/>
<name>A0A1X0Y584_9BACT</name>
<feature type="compositionally biased region" description="Basic and acidic residues" evidence="1">
    <location>
        <begin position="63"/>
        <end position="82"/>
    </location>
</feature>
<dbReference type="Proteomes" id="UP000193136">
    <property type="component" value="Unassembled WGS sequence"/>
</dbReference>
<reference evidence="2 3" key="1">
    <citation type="submission" date="2017-03" db="EMBL/GenBank/DDBJ databases">
        <title>Genome sequence of Geothermobacter sp. EPR-M, Deep-Sea Iron Reducer.</title>
        <authorList>
            <person name="Tully B."/>
            <person name="Savalia P."/>
            <person name="Abuyen K."/>
            <person name="Baughan C."/>
            <person name="Romero E."/>
            <person name="Ronkowski C."/>
            <person name="Torres B."/>
            <person name="Tremblay J."/>
            <person name="Trujillo A."/>
            <person name="Tyler M."/>
            <person name="Perez-Rodriguez I."/>
            <person name="Amend J."/>
        </authorList>
    </citation>
    <scope>NUCLEOTIDE SEQUENCE [LARGE SCALE GENOMIC DNA]</scope>
    <source>
        <strain evidence="2 3">EPR-M</strain>
    </source>
</reference>
<dbReference type="STRING" id="1969733.B5V00_08575"/>
<evidence type="ECO:0000313" key="2">
    <source>
        <dbReference type="EMBL" id="ORJ60296.1"/>
    </source>
</evidence>
<feature type="compositionally biased region" description="Basic and acidic residues" evidence="1">
    <location>
        <begin position="32"/>
        <end position="53"/>
    </location>
</feature>
<protein>
    <submittedName>
        <fullName evidence="2">Uncharacterized protein</fullName>
    </submittedName>
</protein>
<dbReference type="OrthoDB" id="9826332at2"/>
<evidence type="ECO:0000256" key="1">
    <source>
        <dbReference type="SAM" id="MobiDB-lite"/>
    </source>
</evidence>